<protein>
    <submittedName>
        <fullName evidence="3">YniA</fullName>
    </submittedName>
</protein>
<dbReference type="Gene3D" id="3.30.200.20">
    <property type="entry name" value="Phosphorylase Kinase, domain 1"/>
    <property type="match status" value="1"/>
</dbReference>
<dbReference type="PROSITE" id="PS50011">
    <property type="entry name" value="PROTEIN_KINASE_DOM"/>
    <property type="match status" value="1"/>
</dbReference>
<dbReference type="GO" id="GO:0005524">
    <property type="term" value="F:ATP binding"/>
    <property type="evidence" value="ECO:0007669"/>
    <property type="project" value="InterPro"/>
</dbReference>
<proteinExistence type="predicted"/>
<reference evidence="3" key="1">
    <citation type="journal article" date="2016" name="Mol. Microbiol.">
        <title>Transfer of the methicillin resistance genomic island among staphylococci by conjugation.</title>
        <authorList>
            <person name="Ray M.D."/>
            <person name="Boundy S."/>
            <person name="Archer G.L."/>
        </authorList>
    </citation>
    <scope>NUCLEOTIDE SEQUENCE</scope>
    <source>
        <strain evidence="3">RN4220</strain>
        <plasmid evidence="3">pGO400</plasmid>
        <plasmid evidence="2">pRM27</plasmid>
    </source>
</reference>
<sequence>MYNFDYSKLPIKNIQKIFPIAGGYVNLSFSVDASNKKYFLKLQPNTKSNFFDYELSSLKELTDKNIPVPQIINKGELDNNSFLLLEFIENGHAYPESYRKLGKIVANMHKNINSLNLFGFSHNFNGGTIEFTNKWTSSWGDLFIKSRMDKLCSEIYKKRLFSISDLLLYEDIRKIMLKSLYYHQSSPSLLHGDLWKGNILFQKNGDPILCDPVCLYGDREFDIGYTVLLQS</sequence>
<dbReference type="SUPFAM" id="SSF56112">
    <property type="entry name" value="Protein kinase-like (PK-like)"/>
    <property type="match status" value="1"/>
</dbReference>
<organism evidence="3">
    <name type="scientific">Staphylococcus aureus subsp. aureus RN4220</name>
    <dbReference type="NCBI Taxonomy" id="561307"/>
    <lineage>
        <taxon>Bacteria</taxon>
        <taxon>Bacillati</taxon>
        <taxon>Bacillota</taxon>
        <taxon>Bacilli</taxon>
        <taxon>Bacillales</taxon>
        <taxon>Staphylococcaceae</taxon>
        <taxon>Staphylococcus</taxon>
    </lineage>
</organism>
<dbReference type="AlphaFoldDB" id="A0A141HMM2"/>
<keyword evidence="3" id="KW-0614">Plasmid</keyword>
<accession>A0A141HMM2</accession>
<dbReference type="InterPro" id="IPR000719">
    <property type="entry name" value="Prot_kinase_dom"/>
</dbReference>
<geneLocation type="plasmid" evidence="3">
    <name>pGO400</name>
</geneLocation>
<dbReference type="EMBL" id="KT780704">
    <property type="protein sequence ID" value="ALN43651.1"/>
    <property type="molecule type" value="Genomic_DNA"/>
</dbReference>
<dbReference type="GO" id="GO:0004672">
    <property type="term" value="F:protein kinase activity"/>
    <property type="evidence" value="ECO:0007669"/>
    <property type="project" value="InterPro"/>
</dbReference>
<evidence type="ECO:0000313" key="3">
    <source>
        <dbReference type="EMBL" id="ALN43723.1"/>
    </source>
</evidence>
<name>A0A141HMM2_STAA8</name>
<geneLocation type="plasmid" evidence="2">
    <name>pRM27</name>
</geneLocation>
<dbReference type="InterPro" id="IPR011009">
    <property type="entry name" value="Kinase-like_dom_sf"/>
</dbReference>
<dbReference type="Gene3D" id="3.90.1200.10">
    <property type="match status" value="1"/>
</dbReference>
<evidence type="ECO:0000313" key="2">
    <source>
        <dbReference type="EMBL" id="ALN43651.1"/>
    </source>
</evidence>
<gene>
    <name evidence="3" type="ORF">pGO400_p20</name>
    <name evidence="2" type="ORF">pRM27_p20</name>
</gene>
<feature type="domain" description="Protein kinase" evidence="1">
    <location>
        <begin position="11"/>
        <end position="231"/>
    </location>
</feature>
<evidence type="ECO:0000259" key="1">
    <source>
        <dbReference type="PROSITE" id="PS50011"/>
    </source>
</evidence>
<dbReference type="InterPro" id="IPR016477">
    <property type="entry name" value="Fructo-/Ketosamine-3-kinase"/>
</dbReference>
<dbReference type="EMBL" id="KT780705">
    <property type="protein sequence ID" value="ALN43723.1"/>
    <property type="molecule type" value="Genomic_DNA"/>
</dbReference>
<dbReference type="Pfam" id="PF03881">
    <property type="entry name" value="Fructosamin_kin"/>
    <property type="match status" value="1"/>
</dbReference>
<dbReference type="RefSeq" id="WP_012896695.1">
    <property type="nucleotide sequence ID" value="NZ_KT780704.1"/>
</dbReference>
<dbReference type="PANTHER" id="PTHR12149">
    <property type="entry name" value="FRUCTOSAMINE 3 KINASE-RELATED PROTEIN"/>
    <property type="match status" value="1"/>
</dbReference>
<dbReference type="PANTHER" id="PTHR12149:SF8">
    <property type="entry name" value="PROTEIN-RIBULOSAMINE 3-KINASE"/>
    <property type="match status" value="1"/>
</dbReference>